<reference evidence="6 7" key="1">
    <citation type="journal article" date="2015" name="Genome Announc.">
        <title>Expanding the biotechnology potential of lactobacilli through comparative genomics of 213 strains and associated genera.</title>
        <authorList>
            <person name="Sun Z."/>
            <person name="Harris H.M."/>
            <person name="McCann A."/>
            <person name="Guo C."/>
            <person name="Argimon S."/>
            <person name="Zhang W."/>
            <person name="Yang X."/>
            <person name="Jeffery I.B."/>
            <person name="Cooney J.C."/>
            <person name="Kagawa T.F."/>
            <person name="Liu W."/>
            <person name="Song Y."/>
            <person name="Salvetti E."/>
            <person name="Wrobel A."/>
            <person name="Rasinkangas P."/>
            <person name="Parkhill J."/>
            <person name="Rea M.C."/>
            <person name="O'Sullivan O."/>
            <person name="Ritari J."/>
            <person name="Douillard F.P."/>
            <person name="Paul Ross R."/>
            <person name="Yang R."/>
            <person name="Briner A.E."/>
            <person name="Felis G.E."/>
            <person name="de Vos W.M."/>
            <person name="Barrangou R."/>
            <person name="Klaenhammer T.R."/>
            <person name="Caufield P.W."/>
            <person name="Cui Y."/>
            <person name="Zhang H."/>
            <person name="O'Toole P.W."/>
        </authorList>
    </citation>
    <scope>NUCLEOTIDE SEQUENCE [LARGE SCALE GENOMIC DNA]</scope>
    <source>
        <strain evidence="6 7">DSM 20335</strain>
    </source>
</reference>
<feature type="binding site" evidence="5">
    <location>
        <begin position="152"/>
        <end position="159"/>
    </location>
    <ligand>
        <name>ADP</name>
        <dbReference type="ChEBI" id="CHEBI:456216"/>
    </ligand>
</feature>
<dbReference type="PATRIC" id="fig|1423738.3.peg.1510"/>
<evidence type="ECO:0000313" key="6">
    <source>
        <dbReference type="EMBL" id="KRM79319.1"/>
    </source>
</evidence>
<comment type="catalytic activity">
    <reaction evidence="5">
        <text>N(tele)-phospho-L-histidyl/O-phospho-L-threonyl-[pyruvate, phosphate dikinase] + phosphate + H(+) = N(tele)-phospho-L-histidyl/L-threonyl-[pyruvate, phosphate dikinase] + diphosphate</text>
        <dbReference type="Rhea" id="RHEA:43696"/>
        <dbReference type="Rhea" id="RHEA-COMP:10650"/>
        <dbReference type="Rhea" id="RHEA-COMP:10651"/>
        <dbReference type="ChEBI" id="CHEBI:15378"/>
        <dbReference type="ChEBI" id="CHEBI:30013"/>
        <dbReference type="ChEBI" id="CHEBI:33019"/>
        <dbReference type="ChEBI" id="CHEBI:43474"/>
        <dbReference type="ChEBI" id="CHEBI:61977"/>
        <dbReference type="ChEBI" id="CHEBI:83586"/>
        <dbReference type="EC" id="2.7.4.27"/>
    </reaction>
</comment>
<organism evidence="6 7">
    <name type="scientific">Lapidilactobacillus dextrinicus DSM 20335</name>
    <dbReference type="NCBI Taxonomy" id="1423738"/>
    <lineage>
        <taxon>Bacteria</taxon>
        <taxon>Bacillati</taxon>
        <taxon>Bacillota</taxon>
        <taxon>Bacilli</taxon>
        <taxon>Lactobacillales</taxon>
        <taxon>Lactobacillaceae</taxon>
        <taxon>Lapidilactobacillus</taxon>
    </lineage>
</organism>
<dbReference type="EMBL" id="AYYK01000004">
    <property type="protein sequence ID" value="KRM79319.1"/>
    <property type="molecule type" value="Genomic_DNA"/>
</dbReference>
<keyword evidence="7" id="KW-1185">Reference proteome</keyword>
<dbReference type="RefSeq" id="WP_057755295.1">
    <property type="nucleotide sequence ID" value="NZ_AYYK01000004.1"/>
</dbReference>
<evidence type="ECO:0000256" key="1">
    <source>
        <dbReference type="ARBA" id="ARBA00022527"/>
    </source>
</evidence>
<dbReference type="EC" id="2.7.4.27" evidence="5"/>
<dbReference type="PANTHER" id="PTHR31756:SF3">
    <property type="entry name" value="PYRUVATE, PHOSPHATE DIKINASE REGULATORY PROTEIN 1, CHLOROPLASTIC"/>
    <property type="match status" value="1"/>
</dbReference>
<accession>A0A0R2BJ41</accession>
<comment type="catalytic activity">
    <reaction evidence="5">
        <text>N(tele)-phospho-L-histidyl/L-threonyl-[pyruvate, phosphate dikinase] + ADP = N(tele)-phospho-L-histidyl/O-phospho-L-threonyl-[pyruvate, phosphate dikinase] + AMP + H(+)</text>
        <dbReference type="Rhea" id="RHEA:43692"/>
        <dbReference type="Rhea" id="RHEA-COMP:10650"/>
        <dbReference type="Rhea" id="RHEA-COMP:10651"/>
        <dbReference type="ChEBI" id="CHEBI:15378"/>
        <dbReference type="ChEBI" id="CHEBI:30013"/>
        <dbReference type="ChEBI" id="CHEBI:61977"/>
        <dbReference type="ChEBI" id="CHEBI:83586"/>
        <dbReference type="ChEBI" id="CHEBI:456215"/>
        <dbReference type="ChEBI" id="CHEBI:456216"/>
        <dbReference type="EC" id="2.7.11.32"/>
    </reaction>
</comment>
<keyword evidence="2 5" id="KW-0808">Transferase</keyword>
<keyword evidence="3 5" id="KW-0547">Nucleotide-binding</keyword>
<evidence type="ECO:0000256" key="5">
    <source>
        <dbReference type="HAMAP-Rule" id="MF_00921"/>
    </source>
</evidence>
<comment type="function">
    <text evidence="5">Bifunctional serine/threonine kinase and phosphorylase involved in the regulation of the pyruvate, phosphate dikinase (PPDK) by catalyzing its phosphorylation/dephosphorylation.</text>
</comment>
<keyword evidence="1 5" id="KW-0723">Serine/threonine-protein kinase</keyword>
<protein>
    <recommendedName>
        <fullName evidence="5">Putative pyruvate, phosphate dikinase regulatory protein</fullName>
        <shortName evidence="5">PPDK regulatory protein</shortName>
        <ecNumber evidence="5">2.7.11.32</ecNumber>
        <ecNumber evidence="5">2.7.4.27</ecNumber>
    </recommendedName>
</protein>
<dbReference type="InterPro" id="IPR026565">
    <property type="entry name" value="PPDK_reg"/>
</dbReference>
<dbReference type="Pfam" id="PF03618">
    <property type="entry name" value="Kinase-PPPase"/>
    <property type="match status" value="1"/>
</dbReference>
<sequence>MAQPRQLYLFLISDSVGETGFKLTQAAMAQFPEIKPIYERYPFVNTKEKIDELIENAKEKDAIITHTLVTQGLSEYLQIEAANNNLTSIDLLSPLVRSVSKRFELEPTHEAGALHHLNETYFDRISAMEFAVLYDDGKDPRGFLEADVVLLGISRTSKTPISLFLANRNIKVANLPLVPQAHIPDELYQVDPKKIIGLTNDPKVLNNIRRERMIAYGLNPDTTYSDMDAIKKELAFAKALYRKLGCYVINVANRSIEETATLIMEHLGLDHY</sequence>
<proteinExistence type="inferred from homology"/>
<dbReference type="PANTHER" id="PTHR31756">
    <property type="entry name" value="PYRUVATE, PHOSPHATE DIKINASE REGULATORY PROTEIN 1, CHLOROPLASTIC"/>
    <property type="match status" value="1"/>
</dbReference>
<dbReference type="STRING" id="1423738.FC84_GL001493"/>
<comment type="caution">
    <text evidence="6">The sequence shown here is derived from an EMBL/GenBank/DDBJ whole genome shotgun (WGS) entry which is preliminary data.</text>
</comment>
<dbReference type="OrthoDB" id="9782201at2"/>
<dbReference type="GO" id="GO:0043531">
    <property type="term" value="F:ADP binding"/>
    <property type="evidence" value="ECO:0007669"/>
    <property type="project" value="UniProtKB-UniRule"/>
</dbReference>
<dbReference type="GO" id="GO:0016776">
    <property type="term" value="F:phosphotransferase activity, phosphate group as acceptor"/>
    <property type="evidence" value="ECO:0007669"/>
    <property type="project" value="UniProtKB-UniRule"/>
</dbReference>
<gene>
    <name evidence="6" type="ORF">FC84_GL001493</name>
</gene>
<dbReference type="EC" id="2.7.11.32" evidence="5"/>
<evidence type="ECO:0000313" key="7">
    <source>
        <dbReference type="Proteomes" id="UP000051813"/>
    </source>
</evidence>
<dbReference type="HAMAP" id="MF_00921">
    <property type="entry name" value="PDRP"/>
    <property type="match status" value="1"/>
</dbReference>
<dbReference type="Proteomes" id="UP000051813">
    <property type="component" value="Unassembled WGS sequence"/>
</dbReference>
<dbReference type="GO" id="GO:0004674">
    <property type="term" value="F:protein serine/threonine kinase activity"/>
    <property type="evidence" value="ECO:0007669"/>
    <property type="project" value="UniProtKB-UniRule"/>
</dbReference>
<evidence type="ECO:0000256" key="3">
    <source>
        <dbReference type="ARBA" id="ARBA00022741"/>
    </source>
</evidence>
<evidence type="ECO:0000256" key="4">
    <source>
        <dbReference type="ARBA" id="ARBA00022777"/>
    </source>
</evidence>
<evidence type="ECO:0000256" key="2">
    <source>
        <dbReference type="ARBA" id="ARBA00022679"/>
    </source>
</evidence>
<dbReference type="AlphaFoldDB" id="A0A0R2BJ41"/>
<name>A0A0R2BJ41_9LACO</name>
<dbReference type="NCBIfam" id="NF003742">
    <property type="entry name" value="PRK05339.1"/>
    <property type="match status" value="1"/>
</dbReference>
<dbReference type="GO" id="GO:0005524">
    <property type="term" value="F:ATP binding"/>
    <property type="evidence" value="ECO:0007669"/>
    <property type="project" value="InterPro"/>
</dbReference>
<keyword evidence="4 5" id="KW-0418">Kinase</keyword>
<dbReference type="InterPro" id="IPR005177">
    <property type="entry name" value="Kinase-pyrophosphorylase"/>
</dbReference>
<comment type="similarity">
    <text evidence="5">Belongs to the pyruvate, phosphate/water dikinase regulatory protein family. PDRP subfamily.</text>
</comment>